<keyword evidence="1" id="KW-0812">Transmembrane</keyword>
<dbReference type="Pfam" id="PF05170">
    <property type="entry name" value="AsmA"/>
    <property type="match status" value="1"/>
</dbReference>
<gene>
    <name evidence="3" type="ORF">C8E02_3081</name>
</gene>
<feature type="transmembrane region" description="Helical" evidence="1">
    <location>
        <begin position="12"/>
        <end position="32"/>
    </location>
</feature>
<keyword evidence="1" id="KW-1133">Transmembrane helix</keyword>
<accession>A0A495B1F4</accession>
<dbReference type="EMBL" id="RBID01000018">
    <property type="protein sequence ID" value="RKQ54819.1"/>
    <property type="molecule type" value="Genomic_DNA"/>
</dbReference>
<dbReference type="Proteomes" id="UP000279384">
    <property type="component" value="Unassembled WGS sequence"/>
</dbReference>
<dbReference type="PANTHER" id="PTHR30441">
    <property type="entry name" value="DUF748 DOMAIN-CONTAINING PROTEIN"/>
    <property type="match status" value="1"/>
</dbReference>
<organism evidence="3 4">
    <name type="scientific">Vogesella indigofera</name>
    <name type="common">Pseudomonas indigofera</name>
    <dbReference type="NCBI Taxonomy" id="45465"/>
    <lineage>
        <taxon>Bacteria</taxon>
        <taxon>Pseudomonadati</taxon>
        <taxon>Pseudomonadota</taxon>
        <taxon>Betaproteobacteria</taxon>
        <taxon>Neisseriales</taxon>
        <taxon>Chromobacteriaceae</taxon>
        <taxon>Vogesella</taxon>
    </lineage>
</organism>
<feature type="domain" description="AsmA" evidence="2">
    <location>
        <begin position="10"/>
        <end position="628"/>
    </location>
</feature>
<sequence length="724" mass="78915">MNWNSGRLWLKISVYTLLTLGILFVAILTLFFTRFDADSARRNLERSLADSGRTLSIGGTISPMLLPSPGLEISEVRVSEQDGKTPFAHVAQIEARLAWLPLLFGRLEITHVALHDAQLTVVRQTDGSLNFADLLRSRPSSKFMFNLDSLAINGTRLEYQDRVNGQLLKLEDASLLADELRANAQMAFGGRLQSGGRLVNLSLTAPFTRNDDQIDIPQFSATAISSSEELGEIRVNASGKLQLNLATLLAQGEALKVAIDTTKPSSHSEILIPTVSASLSELSTPAASLSGNISYQRTQYRFSSRLAQLQLNQNGLFAASSNNDFSWSVGPHSLNMVVQAPLKLAQFSLLSMSPLTLSAHLKTPELPRGQLRATLQGALEGDLADSRLNLRVSGELDGAKLASTITQYGFVAPRHEATLSIGKLDLNRYLPEQKAEQAVALFQNDKPFRLDWMDFINVQGKLAIGELAVGNFRVNGINADVTGTPQQLQLDNLTADIYEGHLTGRATLFRERIPRLTLQQELTGMQIRPLMLDLFAFSRIEGSGNGWVQLEAKGQSLQALRNTLNGKVAARLERGALTGIDLVAALRDLPGESERWNGPVSTAPDQKTTFSALSAQFELQDGVARNQDMKLASSLVNVRGSGKFDLTQSIIDYTLDVQANPSAFARLGGISIPLKITGPLQQPVYSLDFNAMVKGKKTEGEKQQVLKQELGKQITSILPVKPAP</sequence>
<keyword evidence="1" id="KW-0472">Membrane</keyword>
<evidence type="ECO:0000259" key="2">
    <source>
        <dbReference type="Pfam" id="PF05170"/>
    </source>
</evidence>
<name>A0A495B1F4_VOGIN</name>
<comment type="caution">
    <text evidence="3">The sequence shown here is derived from an EMBL/GenBank/DDBJ whole genome shotgun (WGS) entry which is preliminary data.</text>
</comment>
<dbReference type="GO" id="GO:0005886">
    <property type="term" value="C:plasma membrane"/>
    <property type="evidence" value="ECO:0007669"/>
    <property type="project" value="TreeGrafter"/>
</dbReference>
<proteinExistence type="predicted"/>
<evidence type="ECO:0000313" key="4">
    <source>
        <dbReference type="Proteomes" id="UP000279384"/>
    </source>
</evidence>
<dbReference type="InterPro" id="IPR052894">
    <property type="entry name" value="AsmA-related"/>
</dbReference>
<evidence type="ECO:0000256" key="1">
    <source>
        <dbReference type="SAM" id="Phobius"/>
    </source>
</evidence>
<protein>
    <submittedName>
        <fullName evidence="3">AsmA protein</fullName>
    </submittedName>
</protein>
<dbReference type="InterPro" id="IPR007844">
    <property type="entry name" value="AsmA"/>
</dbReference>
<reference evidence="3 4" key="1">
    <citation type="submission" date="2018-10" db="EMBL/GenBank/DDBJ databases">
        <title>Genomic Encyclopedia of Type Strains, Phase IV (KMG-IV): sequencing the most valuable type-strain genomes for metagenomic binning, comparative biology and taxonomic classification.</title>
        <authorList>
            <person name="Goeker M."/>
        </authorList>
    </citation>
    <scope>NUCLEOTIDE SEQUENCE [LARGE SCALE GENOMIC DNA]</scope>
    <source>
        <strain evidence="3 4">DSM 3303</strain>
    </source>
</reference>
<dbReference type="PANTHER" id="PTHR30441:SF4">
    <property type="entry name" value="PROTEIN ASMA"/>
    <property type="match status" value="1"/>
</dbReference>
<dbReference type="AlphaFoldDB" id="A0A495B1F4"/>
<dbReference type="RefSeq" id="WP_120812092.1">
    <property type="nucleotide sequence ID" value="NZ_RBID01000018.1"/>
</dbReference>
<dbReference type="GO" id="GO:0090313">
    <property type="term" value="P:regulation of protein targeting to membrane"/>
    <property type="evidence" value="ECO:0007669"/>
    <property type="project" value="TreeGrafter"/>
</dbReference>
<evidence type="ECO:0000313" key="3">
    <source>
        <dbReference type="EMBL" id="RKQ54819.1"/>
    </source>
</evidence>